<dbReference type="InterPro" id="IPR011827">
    <property type="entry name" value="LeuD_type2/HacB/DmdB"/>
</dbReference>
<dbReference type="PANTHER" id="PTHR43345:SF2">
    <property type="entry name" value="3-ISOPROPYLMALATE DEHYDRATASE SMALL SUBUNIT 1"/>
    <property type="match status" value="1"/>
</dbReference>
<comment type="subunit">
    <text evidence="5 7">Heterodimer of LeuC and LeuD.</text>
</comment>
<dbReference type="PANTHER" id="PTHR43345">
    <property type="entry name" value="3-ISOPROPYLMALATE DEHYDRATASE SMALL SUBUNIT 2-RELATED-RELATED"/>
    <property type="match status" value="1"/>
</dbReference>
<dbReference type="InterPro" id="IPR015928">
    <property type="entry name" value="Aconitase/3IPM_dehydase_swvl"/>
</dbReference>
<comment type="function">
    <text evidence="2 7">Catalyzes the isomerization between 2-isopropylmalate and 3-isopropylmalate, via the formation of 2-isopropylmaleate.</text>
</comment>
<dbReference type="SUPFAM" id="SSF52016">
    <property type="entry name" value="LeuD/IlvD-like"/>
    <property type="match status" value="1"/>
</dbReference>
<dbReference type="UniPathway" id="UPA00048">
    <property type="reaction ID" value="UER00071"/>
</dbReference>
<dbReference type="EMBL" id="UAWL01000006">
    <property type="protein sequence ID" value="SQB99029.1"/>
    <property type="molecule type" value="Genomic_DNA"/>
</dbReference>
<gene>
    <name evidence="7 9" type="primary">leuD</name>
    <name evidence="9" type="ORF">NCTC13102_01503</name>
</gene>
<evidence type="ECO:0000256" key="1">
    <source>
        <dbReference type="ARBA" id="ARBA00000491"/>
    </source>
</evidence>
<dbReference type="NCBIfam" id="TIGR02087">
    <property type="entry name" value="LEUD_arch"/>
    <property type="match status" value="1"/>
</dbReference>
<dbReference type="AlphaFoldDB" id="A0A2X3DHX5"/>
<dbReference type="HAMAP" id="MF_01032">
    <property type="entry name" value="LeuD_type2"/>
    <property type="match status" value="1"/>
</dbReference>
<dbReference type="Proteomes" id="UP000250166">
    <property type="component" value="Unassembled WGS sequence"/>
</dbReference>
<feature type="domain" description="Aconitase A/isopropylmalate dehydratase small subunit swivel" evidence="8">
    <location>
        <begin position="56"/>
        <end position="107"/>
    </location>
</feature>
<evidence type="ECO:0000256" key="7">
    <source>
        <dbReference type="HAMAP-Rule" id="MF_01032"/>
    </source>
</evidence>
<proteinExistence type="inferred from homology"/>
<evidence type="ECO:0000256" key="4">
    <source>
        <dbReference type="ARBA" id="ARBA00009869"/>
    </source>
</evidence>
<keyword evidence="7" id="KW-0028">Amino-acid biosynthesis</keyword>
<keyword evidence="7" id="KW-0100">Branched-chain amino acid biosynthesis</keyword>
<dbReference type="InterPro" id="IPR050075">
    <property type="entry name" value="LeuD"/>
</dbReference>
<reference evidence="9 10" key="1">
    <citation type="submission" date="2018-06" db="EMBL/GenBank/DDBJ databases">
        <authorList>
            <consortium name="Pathogen Informatics"/>
            <person name="Doyle S."/>
        </authorList>
    </citation>
    <scope>NUCLEOTIDE SEQUENCE [LARGE SCALE GENOMIC DNA]</scope>
    <source>
        <strain evidence="9 10">NCTC13102</strain>
    </source>
</reference>
<name>A0A2X3DHX5_9HELI</name>
<dbReference type="InterPro" id="IPR000573">
    <property type="entry name" value="AconitaseA/IPMdHydase_ssu_swvl"/>
</dbReference>
<evidence type="ECO:0000256" key="2">
    <source>
        <dbReference type="ARBA" id="ARBA00002695"/>
    </source>
</evidence>
<sequence length="173" mass="19401">MQSLEGQVWKFGKNIDTDVIIAARYLNTSDENILARHIMEDARAGFADMIHKGDFIVADENFGCGSSREHAPLALKAAGIACVIALSFARIFYRNAFNMGLLILECDEIENINEGDTLRIDMTEGVIKNLTQNQSYTFRKIPDFMFKLLQSGGLIEYAKTQLHRTTPHQKGIS</sequence>
<evidence type="ECO:0000259" key="8">
    <source>
        <dbReference type="Pfam" id="PF00694"/>
    </source>
</evidence>
<accession>A0A2X3DHX5</accession>
<protein>
    <recommendedName>
        <fullName evidence="7">3-isopropylmalate dehydratase small subunit</fullName>
        <ecNumber evidence="7">4.2.1.33</ecNumber>
    </recommendedName>
    <alternativeName>
        <fullName evidence="7">Alpha-IPM isomerase</fullName>
        <shortName evidence="7">IPMI</shortName>
    </alternativeName>
    <alternativeName>
        <fullName evidence="7">Isopropylmalate isomerase</fullName>
    </alternativeName>
</protein>
<organism evidence="9 10">
    <name type="scientific">Helicobacter fennelliae</name>
    <dbReference type="NCBI Taxonomy" id="215"/>
    <lineage>
        <taxon>Bacteria</taxon>
        <taxon>Pseudomonadati</taxon>
        <taxon>Campylobacterota</taxon>
        <taxon>Epsilonproteobacteria</taxon>
        <taxon>Campylobacterales</taxon>
        <taxon>Helicobacteraceae</taxon>
        <taxon>Helicobacter</taxon>
    </lineage>
</organism>
<dbReference type="EC" id="4.2.1.33" evidence="7"/>
<evidence type="ECO:0000256" key="5">
    <source>
        <dbReference type="ARBA" id="ARBA00011271"/>
    </source>
</evidence>
<comment type="similarity">
    <text evidence="4 7">Belongs to the LeuD family. LeuD type 2 subfamily.</text>
</comment>
<keyword evidence="7" id="KW-0432">Leucine biosynthesis</keyword>
<evidence type="ECO:0000256" key="3">
    <source>
        <dbReference type="ARBA" id="ARBA00004729"/>
    </source>
</evidence>
<dbReference type="Pfam" id="PF00694">
    <property type="entry name" value="Aconitase_C"/>
    <property type="match status" value="1"/>
</dbReference>
<evidence type="ECO:0000313" key="10">
    <source>
        <dbReference type="Proteomes" id="UP000250166"/>
    </source>
</evidence>
<keyword evidence="6 7" id="KW-0456">Lyase</keyword>
<dbReference type="InterPro" id="IPR033940">
    <property type="entry name" value="IPMI_Swivel"/>
</dbReference>
<dbReference type="CDD" id="cd01577">
    <property type="entry name" value="IPMI_Swivel"/>
    <property type="match status" value="1"/>
</dbReference>
<dbReference type="Gene3D" id="3.20.19.10">
    <property type="entry name" value="Aconitase, domain 4"/>
    <property type="match status" value="1"/>
</dbReference>
<evidence type="ECO:0000256" key="6">
    <source>
        <dbReference type="ARBA" id="ARBA00023239"/>
    </source>
</evidence>
<dbReference type="GO" id="GO:0009098">
    <property type="term" value="P:L-leucine biosynthetic process"/>
    <property type="evidence" value="ECO:0007669"/>
    <property type="project" value="UniProtKB-UniRule"/>
</dbReference>
<comment type="pathway">
    <text evidence="3 7">Amino-acid biosynthesis; L-leucine biosynthesis; L-leucine from 3-methyl-2-oxobutanoate: step 2/4.</text>
</comment>
<evidence type="ECO:0000313" key="9">
    <source>
        <dbReference type="EMBL" id="SQB99029.1"/>
    </source>
</evidence>
<dbReference type="RefSeq" id="WP_112058793.1">
    <property type="nucleotide sequence ID" value="NZ_UAWL01000006.1"/>
</dbReference>
<dbReference type="GO" id="GO:0003861">
    <property type="term" value="F:3-isopropylmalate dehydratase activity"/>
    <property type="evidence" value="ECO:0007669"/>
    <property type="project" value="UniProtKB-UniRule"/>
</dbReference>
<comment type="catalytic activity">
    <reaction evidence="1 7">
        <text>(2R,3S)-3-isopropylmalate = (2S)-2-isopropylmalate</text>
        <dbReference type="Rhea" id="RHEA:32287"/>
        <dbReference type="ChEBI" id="CHEBI:1178"/>
        <dbReference type="ChEBI" id="CHEBI:35121"/>
        <dbReference type="EC" id="4.2.1.33"/>
    </reaction>
</comment>